<dbReference type="Pfam" id="PF13410">
    <property type="entry name" value="GST_C_2"/>
    <property type="match status" value="1"/>
</dbReference>
<dbReference type="Gene3D" id="3.40.30.10">
    <property type="entry name" value="Glutaredoxin"/>
    <property type="match status" value="1"/>
</dbReference>
<dbReference type="Pfam" id="PF13417">
    <property type="entry name" value="GST_N_3"/>
    <property type="match status" value="1"/>
</dbReference>
<keyword evidence="4" id="KW-1185">Reference proteome</keyword>
<evidence type="ECO:0000313" key="3">
    <source>
        <dbReference type="EMBL" id="QYD67545.1"/>
    </source>
</evidence>
<evidence type="ECO:0000313" key="4">
    <source>
        <dbReference type="Proteomes" id="UP000826462"/>
    </source>
</evidence>
<dbReference type="CDD" id="cd03205">
    <property type="entry name" value="GST_C_6"/>
    <property type="match status" value="1"/>
</dbReference>
<dbReference type="Gene3D" id="1.20.1050.10">
    <property type="match status" value="1"/>
</dbReference>
<sequence length="209" mass="23735">MQLIGMLDSPFVRRVAISLAMYGIPYEHCALSVFRHFDEFSKTNPAVKAPTLVTDDGTTLTDSTLILDYLERMAAPERRLMPEDLGTRGKALHLIGFALAACEKTMHTVYENLLRPEEKRHDPWLERVQRQLHGAYDQLETALAMHHATKRDAWLIGERMMQPDITVAIAWRFTQYMLPGVVDPARYPALVAFSARAEALPVFIDTPLE</sequence>
<dbReference type="Proteomes" id="UP000826462">
    <property type="component" value="Chromosome 1"/>
</dbReference>
<dbReference type="PROSITE" id="PS50405">
    <property type="entry name" value="GST_CTER"/>
    <property type="match status" value="1"/>
</dbReference>
<dbReference type="SUPFAM" id="SSF52833">
    <property type="entry name" value="Thioredoxin-like"/>
    <property type="match status" value="1"/>
</dbReference>
<organism evidence="3 4">
    <name type="scientific">Paraburkholderia edwinii</name>
    <dbReference type="NCBI Taxonomy" id="2861782"/>
    <lineage>
        <taxon>Bacteria</taxon>
        <taxon>Pseudomonadati</taxon>
        <taxon>Pseudomonadota</taxon>
        <taxon>Betaproteobacteria</taxon>
        <taxon>Burkholderiales</taxon>
        <taxon>Burkholderiaceae</taxon>
        <taxon>Paraburkholderia</taxon>
    </lineage>
</organism>
<protein>
    <submittedName>
        <fullName evidence="3">Glutathione S-transferase</fullName>
    </submittedName>
</protein>
<feature type="domain" description="GST N-terminal" evidence="1">
    <location>
        <begin position="1"/>
        <end position="78"/>
    </location>
</feature>
<dbReference type="SUPFAM" id="SSF47616">
    <property type="entry name" value="GST C-terminal domain-like"/>
    <property type="match status" value="1"/>
</dbReference>
<dbReference type="PANTHER" id="PTHR44051">
    <property type="entry name" value="GLUTATHIONE S-TRANSFERASE-RELATED"/>
    <property type="match status" value="1"/>
</dbReference>
<dbReference type="EMBL" id="CP080095">
    <property type="protein sequence ID" value="QYD67545.1"/>
    <property type="molecule type" value="Genomic_DNA"/>
</dbReference>
<gene>
    <name evidence="3" type="ORF">KZJ38_14435</name>
</gene>
<feature type="domain" description="GST C-terminal" evidence="2">
    <location>
        <begin position="88"/>
        <end position="209"/>
    </location>
</feature>
<dbReference type="InterPro" id="IPR010987">
    <property type="entry name" value="Glutathione-S-Trfase_C-like"/>
</dbReference>
<dbReference type="PROSITE" id="PS50404">
    <property type="entry name" value="GST_NTER"/>
    <property type="match status" value="1"/>
</dbReference>
<proteinExistence type="predicted"/>
<evidence type="ECO:0000259" key="1">
    <source>
        <dbReference type="PROSITE" id="PS50404"/>
    </source>
</evidence>
<dbReference type="PANTHER" id="PTHR44051:SF8">
    <property type="entry name" value="GLUTATHIONE S-TRANSFERASE GSTA"/>
    <property type="match status" value="1"/>
</dbReference>
<dbReference type="InterPro" id="IPR036249">
    <property type="entry name" value="Thioredoxin-like_sf"/>
</dbReference>
<accession>A0ABX8UFD6</accession>
<dbReference type="InterPro" id="IPR040079">
    <property type="entry name" value="Glutathione_S-Trfase"/>
</dbReference>
<dbReference type="SFLD" id="SFLDS00019">
    <property type="entry name" value="Glutathione_Transferase_(cytos"/>
    <property type="match status" value="1"/>
</dbReference>
<name>A0ABX8UFD6_9BURK</name>
<dbReference type="RefSeq" id="WP_219796617.1">
    <property type="nucleotide sequence ID" value="NZ_CP080095.1"/>
</dbReference>
<dbReference type="CDD" id="cd00570">
    <property type="entry name" value="GST_N_family"/>
    <property type="match status" value="1"/>
</dbReference>
<dbReference type="InterPro" id="IPR004045">
    <property type="entry name" value="Glutathione_S-Trfase_N"/>
</dbReference>
<dbReference type="InterPro" id="IPR036282">
    <property type="entry name" value="Glutathione-S-Trfase_C_sf"/>
</dbReference>
<evidence type="ECO:0000259" key="2">
    <source>
        <dbReference type="PROSITE" id="PS50405"/>
    </source>
</evidence>
<reference evidence="3 4" key="1">
    <citation type="submission" date="2021-07" db="EMBL/GenBank/DDBJ databases">
        <title>Paraburkholderia edwinii protects Aspergillus sp. from phenazines by acting as a toxin sponge.</title>
        <authorList>
            <person name="Dahlstrom K.M."/>
            <person name="Newman D.K."/>
        </authorList>
    </citation>
    <scope>NUCLEOTIDE SEQUENCE [LARGE SCALE GENOMIC DNA]</scope>
    <source>
        <strain evidence="3 4">Pe01</strain>
    </source>
</reference>